<keyword evidence="1" id="KW-0677">Repeat</keyword>
<organism evidence="4 5">
    <name type="scientific">Apostasia shenzhenica</name>
    <dbReference type="NCBI Taxonomy" id="1088818"/>
    <lineage>
        <taxon>Eukaryota</taxon>
        <taxon>Viridiplantae</taxon>
        <taxon>Streptophyta</taxon>
        <taxon>Embryophyta</taxon>
        <taxon>Tracheophyta</taxon>
        <taxon>Spermatophyta</taxon>
        <taxon>Magnoliopsida</taxon>
        <taxon>Liliopsida</taxon>
        <taxon>Asparagales</taxon>
        <taxon>Orchidaceae</taxon>
        <taxon>Apostasioideae</taxon>
        <taxon>Apostasia</taxon>
    </lineage>
</organism>
<evidence type="ECO:0000256" key="3">
    <source>
        <dbReference type="SAM" id="SignalP"/>
    </source>
</evidence>
<reference evidence="4 5" key="1">
    <citation type="journal article" date="2017" name="Nature">
        <title>The Apostasia genome and the evolution of orchids.</title>
        <authorList>
            <person name="Zhang G.Q."/>
            <person name="Liu K.W."/>
            <person name="Li Z."/>
            <person name="Lohaus R."/>
            <person name="Hsiao Y.Y."/>
            <person name="Niu S.C."/>
            <person name="Wang J.Y."/>
            <person name="Lin Y.C."/>
            <person name="Xu Q."/>
            <person name="Chen L.J."/>
            <person name="Yoshida K."/>
            <person name="Fujiwara S."/>
            <person name="Wang Z.W."/>
            <person name="Zhang Y.Q."/>
            <person name="Mitsuda N."/>
            <person name="Wang M."/>
            <person name="Liu G.H."/>
            <person name="Pecoraro L."/>
            <person name="Huang H.X."/>
            <person name="Xiao X.J."/>
            <person name="Lin M."/>
            <person name="Wu X.Y."/>
            <person name="Wu W.L."/>
            <person name="Chen Y.Y."/>
            <person name="Chang S.B."/>
            <person name="Sakamoto S."/>
            <person name="Ohme-Takagi M."/>
            <person name="Yagi M."/>
            <person name="Zeng S.J."/>
            <person name="Shen C.Y."/>
            <person name="Yeh C.M."/>
            <person name="Luo Y.B."/>
            <person name="Tsai W.C."/>
            <person name="Van de Peer Y."/>
            <person name="Liu Z.J."/>
        </authorList>
    </citation>
    <scope>NUCLEOTIDE SEQUENCE [LARGE SCALE GENOMIC DNA]</scope>
    <source>
        <strain evidence="5">cv. Shenzhen</strain>
        <tissue evidence="4">Stem</tissue>
    </source>
</reference>
<dbReference type="PANTHER" id="PTHR47926">
    <property type="entry name" value="PENTATRICOPEPTIDE REPEAT-CONTAINING PROTEIN"/>
    <property type="match status" value="1"/>
</dbReference>
<dbReference type="OrthoDB" id="185373at2759"/>
<evidence type="ECO:0000313" key="4">
    <source>
        <dbReference type="EMBL" id="PKA49544.1"/>
    </source>
</evidence>
<accession>A0A2I0A1Z4</accession>
<dbReference type="InterPro" id="IPR011990">
    <property type="entry name" value="TPR-like_helical_dom_sf"/>
</dbReference>
<protein>
    <submittedName>
        <fullName evidence="4">Pentatricopeptide repeat-containing protein</fullName>
        <ecNumber evidence="4">3.6.1.-</ecNumber>
    </submittedName>
</protein>
<dbReference type="InterPro" id="IPR002885">
    <property type="entry name" value="PPR_rpt"/>
</dbReference>
<dbReference type="Pfam" id="PF01535">
    <property type="entry name" value="PPR"/>
    <property type="match status" value="4"/>
</dbReference>
<dbReference type="AlphaFoldDB" id="A0A2I0A1Z4"/>
<feature type="repeat" description="PPR" evidence="2">
    <location>
        <begin position="329"/>
        <end position="363"/>
    </location>
</feature>
<proteinExistence type="predicted"/>
<evidence type="ECO:0000256" key="2">
    <source>
        <dbReference type="PROSITE-ProRule" id="PRU00708"/>
    </source>
</evidence>
<dbReference type="GO" id="GO:0003723">
    <property type="term" value="F:RNA binding"/>
    <property type="evidence" value="ECO:0007669"/>
    <property type="project" value="InterPro"/>
</dbReference>
<feature type="repeat" description="PPR" evidence="2">
    <location>
        <begin position="97"/>
        <end position="131"/>
    </location>
</feature>
<dbReference type="Pfam" id="PF20431">
    <property type="entry name" value="E_motif"/>
    <property type="match status" value="1"/>
</dbReference>
<gene>
    <name evidence="4" type="primary">PCMP-E55</name>
    <name evidence="4" type="ORF">AXF42_Ash004084</name>
</gene>
<dbReference type="FunFam" id="1.25.40.10:FF:000348">
    <property type="entry name" value="Pentatricopeptide repeat-containing protein chloroplastic"/>
    <property type="match status" value="1"/>
</dbReference>
<dbReference type="SUPFAM" id="SSF48452">
    <property type="entry name" value="TPR-like"/>
    <property type="match status" value="1"/>
</dbReference>
<dbReference type="EC" id="3.6.1.-" evidence="4"/>
<dbReference type="PROSITE" id="PS51257">
    <property type="entry name" value="PROKAR_LIPOPROTEIN"/>
    <property type="match status" value="1"/>
</dbReference>
<dbReference type="PANTHER" id="PTHR47926:SF489">
    <property type="entry name" value="PENTATRICOPEPTIDE REPEAT-CONTAINING PROTEIN"/>
    <property type="match status" value="1"/>
</dbReference>
<dbReference type="Pfam" id="PF13041">
    <property type="entry name" value="PPR_2"/>
    <property type="match status" value="4"/>
</dbReference>
<feature type="chain" id="PRO_5014177747" evidence="3">
    <location>
        <begin position="27"/>
        <end position="658"/>
    </location>
</feature>
<dbReference type="Proteomes" id="UP000236161">
    <property type="component" value="Unassembled WGS sequence"/>
</dbReference>
<dbReference type="InterPro" id="IPR046848">
    <property type="entry name" value="E_motif"/>
</dbReference>
<feature type="signal peptide" evidence="3">
    <location>
        <begin position="1"/>
        <end position="26"/>
    </location>
</feature>
<dbReference type="GO" id="GO:0016787">
    <property type="term" value="F:hydrolase activity"/>
    <property type="evidence" value="ECO:0007669"/>
    <property type="project" value="UniProtKB-KW"/>
</dbReference>
<keyword evidence="5" id="KW-1185">Reference proteome</keyword>
<evidence type="ECO:0000313" key="5">
    <source>
        <dbReference type="Proteomes" id="UP000236161"/>
    </source>
</evidence>
<feature type="repeat" description="PPR" evidence="2">
    <location>
        <begin position="430"/>
        <end position="464"/>
    </location>
</feature>
<dbReference type="FunFam" id="1.25.40.10:FF:000989">
    <property type="entry name" value="Pentatricopeptide repeat-containing protein At1g31430"/>
    <property type="match status" value="1"/>
</dbReference>
<feature type="repeat" description="PPR" evidence="2">
    <location>
        <begin position="298"/>
        <end position="328"/>
    </location>
</feature>
<keyword evidence="4" id="KW-0378">Hydrolase</keyword>
<dbReference type="EMBL" id="KZ452037">
    <property type="protein sequence ID" value="PKA49544.1"/>
    <property type="molecule type" value="Genomic_DNA"/>
</dbReference>
<evidence type="ECO:0000256" key="1">
    <source>
        <dbReference type="ARBA" id="ARBA00022737"/>
    </source>
</evidence>
<dbReference type="FunFam" id="1.25.40.10:FF:000427">
    <property type="entry name" value="Pentatricopeptide repeat-containing protein chloroplastic"/>
    <property type="match status" value="1"/>
</dbReference>
<keyword evidence="3" id="KW-0732">Signal</keyword>
<feature type="repeat" description="PPR" evidence="2">
    <location>
        <begin position="198"/>
        <end position="232"/>
    </location>
</feature>
<dbReference type="GO" id="GO:0009451">
    <property type="term" value="P:RNA modification"/>
    <property type="evidence" value="ECO:0007669"/>
    <property type="project" value="InterPro"/>
</dbReference>
<sequence length="658" mass="73528">MSRISRLLLSKVAGFCSATTAACAAAKPVRLTKKACVALLGRCQSIKIMKQIHCQVLLSGLNQSRDVVDDVLLFLTDRQSGDLQYASKVFDSLLNPSLFAFNLMIRASSKIDNHKNALFLYNRMRETRVSPDNFTYPFVLKALGRLRKDCEGRKTHGLVVKDSFEFDPYVRNSLIDMYGEFGSIEAAGLLFDEMPQRDVITWNVLISAYVKCKKFAAAVSTFREMKDSGVEPDEATLVSCISACAAMGNMELGKKIHSSMEKELRFSVPLGNAIVDMYAKCGNLEAARLFFDIMPTRNVISWTSMVSGYANAGQLGEARKLFDESPTRDVILWTAMINGYVQYNRFDEALSMFREMQMKNIKPDKFTIVALLTLCASLGALEQGKWIHGYVEEKKMQIDNVVCTALIDMYSKCGFVNKSLEIFGSVEEKDRVTWTSIICGLALNGQARKALELFSEMVELGLEPDDITFIGVLSACNHGGFVGEGRKLFHEMKEKHRIEPKIEHLGCLVDLLGRAGHLKEAEELLESIQDKSGEDVLPLWGALLGACRIHGDLEGGKRVARRVVEMEAESPGLHTLAANVYAAAERWRDVGLVRKKMKNLGIKKKPGCSSIEVNGRIREFIVDDIGHQEYSEIRSILHDMSKIIEMEERREMGVGMRG</sequence>
<dbReference type="PROSITE" id="PS51375">
    <property type="entry name" value="PPR"/>
    <property type="match status" value="5"/>
</dbReference>
<dbReference type="NCBIfam" id="TIGR00756">
    <property type="entry name" value="PPR"/>
    <property type="match status" value="4"/>
</dbReference>
<dbReference type="Gene3D" id="1.25.40.10">
    <property type="entry name" value="Tetratricopeptide repeat domain"/>
    <property type="match status" value="4"/>
</dbReference>
<dbReference type="InterPro" id="IPR046960">
    <property type="entry name" value="PPR_At4g14850-like_plant"/>
</dbReference>
<name>A0A2I0A1Z4_9ASPA</name>